<dbReference type="InterPro" id="IPR050109">
    <property type="entry name" value="HTH-type_TetR-like_transc_reg"/>
</dbReference>
<reference evidence="4 5" key="1">
    <citation type="submission" date="2018-07" db="EMBL/GenBank/DDBJ databases">
        <authorList>
            <person name="Quirk P.G."/>
            <person name="Krulwich T.A."/>
        </authorList>
    </citation>
    <scope>NUCLEOTIDE SEQUENCE [LARGE SCALE GENOMIC DNA]</scope>
    <source>
        <strain evidence="4 5">CC-BB4</strain>
    </source>
</reference>
<dbReference type="OrthoDB" id="7584337at2"/>
<sequence>MTTERYDMIADERDASASRATSKGLARRDKIVDTATDLFLAQGYDAVTIDEVVRVVGGSKTSVYKTFGGKEGLLSESVQQMCTNFLIAFNQLDVSRLGPADGLRVLGATLMRTLLEDRHIAFQRLIIAVSGRFPELARVWFESGPGRSRAAIAAFIAAKQRSGELRPVAPDILAIQFHDMIVTNALYRALMGEKPAWPEVERWIDAAIDTLLHGCARAS</sequence>
<dbReference type="PRINTS" id="PR00455">
    <property type="entry name" value="HTHTETR"/>
</dbReference>
<evidence type="ECO:0000256" key="2">
    <source>
        <dbReference type="PROSITE-ProRule" id="PRU00335"/>
    </source>
</evidence>
<dbReference type="SUPFAM" id="SSF48498">
    <property type="entry name" value="Tetracyclin repressor-like, C-terminal domain"/>
    <property type="match status" value="1"/>
</dbReference>
<dbReference type="Pfam" id="PF00440">
    <property type="entry name" value="TetR_N"/>
    <property type="match status" value="1"/>
</dbReference>
<evidence type="ECO:0000313" key="5">
    <source>
        <dbReference type="Proteomes" id="UP000254889"/>
    </source>
</evidence>
<evidence type="ECO:0000256" key="1">
    <source>
        <dbReference type="ARBA" id="ARBA00023125"/>
    </source>
</evidence>
<dbReference type="Pfam" id="PF14246">
    <property type="entry name" value="TetR_C_7"/>
    <property type="match status" value="1"/>
</dbReference>
<dbReference type="PANTHER" id="PTHR30055">
    <property type="entry name" value="HTH-TYPE TRANSCRIPTIONAL REGULATOR RUTR"/>
    <property type="match status" value="1"/>
</dbReference>
<name>A0A345ZSU6_9HYPH</name>
<keyword evidence="5" id="KW-1185">Reference proteome</keyword>
<feature type="DNA-binding region" description="H-T-H motif" evidence="2">
    <location>
        <begin position="48"/>
        <end position="67"/>
    </location>
</feature>
<keyword evidence="1 2" id="KW-0238">DNA-binding</keyword>
<organism evidence="4 5">
    <name type="scientific">Pseudolabrys taiwanensis</name>
    <dbReference type="NCBI Taxonomy" id="331696"/>
    <lineage>
        <taxon>Bacteria</taxon>
        <taxon>Pseudomonadati</taxon>
        <taxon>Pseudomonadota</taxon>
        <taxon>Alphaproteobacteria</taxon>
        <taxon>Hyphomicrobiales</taxon>
        <taxon>Xanthobacteraceae</taxon>
        <taxon>Pseudolabrys</taxon>
    </lineage>
</organism>
<dbReference type="Gene3D" id="1.10.10.60">
    <property type="entry name" value="Homeodomain-like"/>
    <property type="match status" value="1"/>
</dbReference>
<dbReference type="InterPro" id="IPR001647">
    <property type="entry name" value="HTH_TetR"/>
</dbReference>
<dbReference type="PANTHER" id="PTHR30055:SF146">
    <property type="entry name" value="HTH-TYPE TRANSCRIPTIONAL DUAL REGULATOR CECR"/>
    <property type="match status" value="1"/>
</dbReference>
<accession>A0A345ZSU6</accession>
<protein>
    <submittedName>
        <fullName evidence="4">TetR/AcrR family transcriptional regulator</fullName>
    </submittedName>
</protein>
<evidence type="ECO:0000313" key="4">
    <source>
        <dbReference type="EMBL" id="AXK79993.1"/>
    </source>
</evidence>
<feature type="domain" description="HTH tetR-type" evidence="3">
    <location>
        <begin position="25"/>
        <end position="85"/>
    </location>
</feature>
<dbReference type="EMBL" id="CP031417">
    <property type="protein sequence ID" value="AXK79993.1"/>
    <property type="molecule type" value="Genomic_DNA"/>
</dbReference>
<proteinExistence type="predicted"/>
<dbReference type="InterPro" id="IPR039536">
    <property type="entry name" value="TetR_C_Proteobacteria"/>
</dbReference>
<dbReference type="PROSITE" id="PS50977">
    <property type="entry name" value="HTH_TETR_2"/>
    <property type="match status" value="1"/>
</dbReference>
<dbReference type="AlphaFoldDB" id="A0A345ZSU6"/>
<dbReference type="Proteomes" id="UP000254889">
    <property type="component" value="Chromosome"/>
</dbReference>
<dbReference type="InterPro" id="IPR009057">
    <property type="entry name" value="Homeodomain-like_sf"/>
</dbReference>
<dbReference type="Gene3D" id="1.10.357.10">
    <property type="entry name" value="Tetracycline Repressor, domain 2"/>
    <property type="match status" value="1"/>
</dbReference>
<dbReference type="KEGG" id="ptaw:DW352_05340"/>
<gene>
    <name evidence="4" type="ORF">DW352_05340</name>
</gene>
<dbReference type="InterPro" id="IPR036271">
    <property type="entry name" value="Tet_transcr_reg_TetR-rel_C_sf"/>
</dbReference>
<evidence type="ECO:0000259" key="3">
    <source>
        <dbReference type="PROSITE" id="PS50977"/>
    </source>
</evidence>
<dbReference type="SUPFAM" id="SSF46689">
    <property type="entry name" value="Homeodomain-like"/>
    <property type="match status" value="1"/>
</dbReference>
<dbReference type="GO" id="GO:0003700">
    <property type="term" value="F:DNA-binding transcription factor activity"/>
    <property type="evidence" value="ECO:0007669"/>
    <property type="project" value="TreeGrafter"/>
</dbReference>
<dbReference type="GO" id="GO:0000976">
    <property type="term" value="F:transcription cis-regulatory region binding"/>
    <property type="evidence" value="ECO:0007669"/>
    <property type="project" value="TreeGrafter"/>
</dbReference>